<sequence length="2274" mass="261444">MSLFNKPKRNIRRRPFDDEDEDNENRMEVEDAQPVKVKTKKDKPKQTRLSFGEELEQGDDGEVFIVKKSSRSKKLMKQLDHERRKKKGEEKMQVDTEQANKSIKQEKDLEIKTDDLVVKIKNTGPLILNGRAALAAGKDDYTSGEEEDEPCSHKFRKNTDKAETVKILLESGCIPDAAMIHAARKRRQKARELGTDYIPIEEQSDDKGKSRLIREEDHDRSDDDDSQDRLDMTVNTEARDKEKRREAFLASQVPLKFSDNESEHENEEEEWEAQQIRKGVTGAQVNNVKYLEYFDMQIAAAQQDSMLQQQYTMGMNVNQMIGSGVPLEMVLMPAPPPPPSIQPPDPTKIVPVTPQEVVNRMRTRLDNLKEVHRRHQQDQERLEGELQQTMKELDESEVRTPHYAQRFRYYQELRGYVTDLVECLDEKLPLVIDLEQRWLDLYGERSVELMERRRQDTRDQAEEITTTARGQAMRRGPEVEVHVRRATEREGRRARRRRARELASNIPKHIDGMSSDDEVTEQQNLVFKQAKDEIDNNCKDIFSDVMEEYCTVRGILLKFESWRETDMDAYTEAYVSLCLPKIISPIIRLQLLTWNPIMESADLERTKWYNTLLLYALDNKETEESLKRDPDVRLIPSTIEKIVIPKLTSIIEKIWDPMSTSQTLRLVGTINRLIKEYPNLNDTSKQLETLFNAILDKIKAAIENDVFIPIFPKQVWDTKHQFFQRQFAMAVKLLRNLLSWQGILGDIQLKNLALGSLLNRYLLAGLRVSCSTDALFKANMIMSTLPRAWLQGETIEHLKMFATLIQQLSEQLDQANPAHNIIPVYVYAQVTLYVFVSHSDKNCLSFLDSTLISVLAQGIGRTLLIFFFLSTEIVAQSLFRSGKEYIYSYNATSSTGVLVPSNAASSWNLHGKLIIHAEDDFVTIQLQSLKTNMHNGNVKKVIENIDIYDDAVELLKPFRLSYNKGLIENFSTETEPAWTTNIKRSIAGILQLDLFNLEKEIAFHSKHYNSQTNHYGKCDIDYVVSPEDDSRLIRKSFDPRMCIGHPSRYWSNIPKVQCTDDDQNPILKSSERVYQLKTDGFVHNIISVNASGGIYVQPFQSMGEAHYHFVRCKNCFILHRQTIELTSVKDIANKIITNNLRTTVLQHELPEIDLTQGRGTPDKNFVFKSISHLLDRLSHRLENPGLDTEIHNLHNTTISVLFYYLGMLDRVDLGKAYTRISGTSYKEETIRNMFLEALPQVGSRESALFILDLIQGNEVSDISAIQLLMRLPFHIKKPDVQLLVSLQPLLALPSKICAEVQNTAILTYGTLIYKTCLMHCPYEMLDDYVRLYLDKFTETTLYEQKMIWLEGLANIQLGKVVEFLEPIASGNNAESRHFRVLAAWASISTAPLRPDVIYPVYWPILLNRTEHLEMRVAALTLLIVSSPTPNRLISLYWYMQNEPNEHLYNYFYTMLKSMERTTYPCYRRISKIAAQFSRVLRVPNNEYMITGNYLIDYQDSLRRFGAMLHGIIIANPSTNIPEVIYVTLNNYASSTHLNHVSLYIKAEGIFHSLATSFENPTNIKDILKEFKLDERMKGPMHLEIITRIQEKTVLCVHWNETNIVEGLKYLSSLSDNIYQTYYNMEFHVNQQRINVPLAIESVQVTDFGTNVRLAMTGTSLFSMRGNFTRDFPGRNNHIILRTSVHGIETIENYNPLVDLWHSAERVQSLHGYLPINVTLGLDERPFISYDTLEEHLKTGITVHARTLTSIRGANVRSKLNRVCHSCSVSHTVVKSPSSNLQTVNILNVGLPELGGRLQVKIFDCESMMSYETLINDIWSFHRSNYQTWPSMKFALIGLHFLDYFTFVPPKGSCGLAAYIEALKSGPSQTKLEYIKSENRHILSLTHHDLQSSQVLHQWNVAGLYEATGWLSDVIKFKATNMVPNERVFKFCVEAERHMPWQWEILSNEPSESSRIKLNFIWGLSDTAKGKCSGSSLSINLIGEISSKQLEESKRANWPYGECKNESEGKRIVPYTNSCYEVSKEMSTLRKYKIFAQYENLPESLSKLAWKLYALYDLIGGNSSIARKSDQLAITAIFPKDSNVGELQLNGDKVAIEYNSHFIDLFLTRMRIHKYMEIPLFKMFSSACIITSDSIKSAYNTIYSFAKNSEVILLGQCYDENPRFVLTAANGVYGINVNLTDESETTRIMADKDRGILYNATSSIQLQSDYAFHKLGTKKIKMGNKAIDILLPNIFLYMHWTQEQVLIFFSNHVLEFSCGICTLDHPNIDRLYEKL</sequence>
<feature type="coiled-coil region" evidence="6">
    <location>
        <begin position="358"/>
        <end position="399"/>
    </location>
</feature>
<dbReference type="SUPFAM" id="SSF48431">
    <property type="entry name" value="Lipovitellin-phosvitin complex, superhelical domain"/>
    <property type="match status" value="1"/>
</dbReference>
<dbReference type="InterPro" id="IPR015255">
    <property type="entry name" value="Vitellinogen_open_b-sht"/>
</dbReference>
<evidence type="ECO:0000256" key="4">
    <source>
        <dbReference type="ARBA" id="ARBA00023242"/>
    </source>
</evidence>
<proteinExistence type="inferred from homology"/>
<evidence type="ECO:0000256" key="5">
    <source>
        <dbReference type="PROSITE-ProRule" id="PRU00557"/>
    </source>
</evidence>
<dbReference type="Pfam" id="PF07842">
    <property type="entry name" value="GCFC"/>
    <property type="match status" value="1"/>
</dbReference>
<dbReference type="PANTHER" id="PTHR12214">
    <property type="entry name" value="GC-RICH SEQUENCE DNA-BINDING FACTOR"/>
    <property type="match status" value="1"/>
</dbReference>
<dbReference type="InterPro" id="IPR001747">
    <property type="entry name" value="Vitellogenin_N"/>
</dbReference>
<keyword evidence="4" id="KW-0539">Nucleus</keyword>
<evidence type="ECO:0000256" key="7">
    <source>
        <dbReference type="SAM" id="MobiDB-lite"/>
    </source>
</evidence>
<dbReference type="InterPro" id="IPR028211">
    <property type="entry name" value="Ntr2"/>
</dbReference>
<dbReference type="GO" id="GO:0071008">
    <property type="term" value="C:U2-type post-mRNA release spliceosomal complex"/>
    <property type="evidence" value="ECO:0007669"/>
    <property type="project" value="InterPro"/>
</dbReference>
<feature type="compositionally biased region" description="Basic and acidic residues" evidence="7">
    <location>
        <begin position="77"/>
        <end position="94"/>
    </location>
</feature>
<comment type="subcellular location">
    <subcellularLocation>
        <location evidence="1">Nucleus</location>
    </subcellularLocation>
</comment>
<dbReference type="GO" id="GO:0005319">
    <property type="term" value="F:lipid transporter activity"/>
    <property type="evidence" value="ECO:0007669"/>
    <property type="project" value="InterPro"/>
</dbReference>
<keyword evidence="9" id="KW-0238">DNA-binding</keyword>
<reference evidence="9 10" key="1">
    <citation type="submission" date="2015-09" db="EMBL/GenBank/DDBJ databases">
        <title>Trachymyrmex cornetzi WGS genome.</title>
        <authorList>
            <person name="Nygaard S."/>
            <person name="Hu H."/>
            <person name="Boomsma J."/>
            <person name="Zhang G."/>
        </authorList>
    </citation>
    <scope>NUCLEOTIDE SEQUENCE [LARGE SCALE GENOMIC DNA]</scope>
    <source>
        <strain evidence="9">Tcor2-1</strain>
        <tissue evidence="9">Whole body</tissue>
    </source>
</reference>
<protein>
    <submittedName>
        <fullName evidence="9">GC-rich sequence DNA-binding factor 1</fullName>
    </submittedName>
</protein>
<dbReference type="SUPFAM" id="SSF56968">
    <property type="entry name" value="Lipovitellin-phosvitin complex, beta-sheet shell regions"/>
    <property type="match status" value="1"/>
</dbReference>
<evidence type="ECO:0000313" key="9">
    <source>
        <dbReference type="EMBL" id="KYN20426.1"/>
    </source>
</evidence>
<comment type="similarity">
    <text evidence="2">Belongs to the GCF family.</text>
</comment>
<dbReference type="InterPro" id="IPR022783">
    <property type="entry name" value="GCFC_dom"/>
</dbReference>
<dbReference type="STRING" id="471704.A0A195E5R5"/>
<keyword evidence="3" id="KW-0732">Signal</keyword>
<dbReference type="PANTHER" id="PTHR12214:SF0">
    <property type="entry name" value="LD29489P"/>
    <property type="match status" value="1"/>
</dbReference>
<dbReference type="GO" id="GO:0003677">
    <property type="term" value="F:DNA binding"/>
    <property type="evidence" value="ECO:0007669"/>
    <property type="project" value="UniProtKB-KW"/>
</dbReference>
<dbReference type="SMART" id="SM01169">
    <property type="entry name" value="DUF1943"/>
    <property type="match status" value="1"/>
</dbReference>
<feature type="region of interest" description="Disordered" evidence="7">
    <location>
        <begin position="453"/>
        <end position="477"/>
    </location>
</feature>
<evidence type="ECO:0000256" key="1">
    <source>
        <dbReference type="ARBA" id="ARBA00004123"/>
    </source>
</evidence>
<keyword evidence="10" id="KW-1185">Reference proteome</keyword>
<keyword evidence="6" id="KW-0175">Coiled coil</keyword>
<dbReference type="PROSITE" id="PS51211">
    <property type="entry name" value="VITELLOGENIN"/>
    <property type="match status" value="1"/>
</dbReference>
<feature type="compositionally biased region" description="Basic and acidic residues" evidence="7">
    <location>
        <begin position="205"/>
        <end position="245"/>
    </location>
</feature>
<feature type="region of interest" description="Disordered" evidence="7">
    <location>
        <begin position="194"/>
        <end position="245"/>
    </location>
</feature>
<dbReference type="InterPro" id="IPR015819">
    <property type="entry name" value="Lipid_transp_b-sht_shell"/>
</dbReference>
<dbReference type="GO" id="GO:0000390">
    <property type="term" value="P:spliceosomal complex disassembly"/>
    <property type="evidence" value="ECO:0007669"/>
    <property type="project" value="InterPro"/>
</dbReference>
<comment type="caution">
    <text evidence="5">Lacks conserved residue(s) required for the propagation of feature annotation.</text>
</comment>
<dbReference type="Pfam" id="PF15458">
    <property type="entry name" value="NTR2"/>
    <property type="match status" value="1"/>
</dbReference>
<dbReference type="Gene3D" id="2.30.230.10">
    <property type="entry name" value="Lipovitellin, beta-sheet shell regions, chain A"/>
    <property type="match status" value="1"/>
</dbReference>
<evidence type="ECO:0000256" key="2">
    <source>
        <dbReference type="ARBA" id="ARBA00010801"/>
    </source>
</evidence>
<evidence type="ECO:0000256" key="3">
    <source>
        <dbReference type="ARBA" id="ARBA00022729"/>
    </source>
</evidence>
<dbReference type="Proteomes" id="UP000078492">
    <property type="component" value="Unassembled WGS sequence"/>
</dbReference>
<gene>
    <name evidence="9" type="ORF">ALC57_07331</name>
</gene>
<dbReference type="InterPro" id="IPR015816">
    <property type="entry name" value="Vitellinogen_b-sht_N"/>
</dbReference>
<evidence type="ECO:0000259" key="8">
    <source>
        <dbReference type="PROSITE" id="PS51211"/>
    </source>
</evidence>
<dbReference type="EMBL" id="KQ979608">
    <property type="protein sequence ID" value="KYN20426.1"/>
    <property type="molecule type" value="Genomic_DNA"/>
</dbReference>
<feature type="region of interest" description="Disordered" evidence="7">
    <location>
        <begin position="70"/>
        <end position="102"/>
    </location>
</feature>
<organism evidence="9 10">
    <name type="scientific">Trachymyrmex cornetzi</name>
    <dbReference type="NCBI Taxonomy" id="471704"/>
    <lineage>
        <taxon>Eukaryota</taxon>
        <taxon>Metazoa</taxon>
        <taxon>Ecdysozoa</taxon>
        <taxon>Arthropoda</taxon>
        <taxon>Hexapoda</taxon>
        <taxon>Insecta</taxon>
        <taxon>Pterygota</taxon>
        <taxon>Neoptera</taxon>
        <taxon>Endopterygota</taxon>
        <taxon>Hymenoptera</taxon>
        <taxon>Apocrita</taxon>
        <taxon>Aculeata</taxon>
        <taxon>Formicoidea</taxon>
        <taxon>Formicidae</taxon>
        <taxon>Myrmicinae</taxon>
        <taxon>Trachymyrmex</taxon>
    </lineage>
</organism>
<dbReference type="InterPro" id="IPR011030">
    <property type="entry name" value="Lipovitellin_superhlx_dom"/>
</dbReference>
<evidence type="ECO:0000313" key="10">
    <source>
        <dbReference type="Proteomes" id="UP000078492"/>
    </source>
</evidence>
<dbReference type="Pfam" id="PF01347">
    <property type="entry name" value="Vitellogenin_N"/>
    <property type="match status" value="1"/>
</dbReference>
<dbReference type="SMART" id="SM00638">
    <property type="entry name" value="LPD_N"/>
    <property type="match status" value="1"/>
</dbReference>
<feature type="region of interest" description="Disordered" evidence="7">
    <location>
        <begin position="1"/>
        <end position="54"/>
    </location>
</feature>
<feature type="compositionally biased region" description="Basic residues" evidence="7">
    <location>
        <begin position="1"/>
        <end position="13"/>
    </location>
</feature>
<name>A0A195E5R5_9HYME</name>
<dbReference type="InterPro" id="IPR012890">
    <property type="entry name" value="GCFC2-like"/>
</dbReference>
<feature type="domain" description="Vitellogenin" evidence="8">
    <location>
        <begin position="879"/>
        <end position="1524"/>
    </location>
</feature>
<dbReference type="Gene3D" id="1.25.10.20">
    <property type="entry name" value="Vitellinogen, superhelical"/>
    <property type="match status" value="1"/>
</dbReference>
<accession>A0A195E5R5</accession>
<evidence type="ECO:0000256" key="6">
    <source>
        <dbReference type="SAM" id="Coils"/>
    </source>
</evidence>